<feature type="region of interest" description="Disordered" evidence="1">
    <location>
        <begin position="83"/>
        <end position="106"/>
    </location>
</feature>
<gene>
    <name evidence="2" type="primary">Grm5</name>
    <name evidence="2" type="ORF">SNAT2548_LOCUS959</name>
</gene>
<evidence type="ECO:0000313" key="2">
    <source>
        <dbReference type="EMBL" id="CAE6933538.1"/>
    </source>
</evidence>
<feature type="region of interest" description="Disordered" evidence="1">
    <location>
        <begin position="1"/>
        <end position="27"/>
    </location>
</feature>
<name>A0A812GWC1_9DINO</name>
<accession>A0A812GWC1</accession>
<proteinExistence type="predicted"/>
<sequence length="106" mass="11133">MAEAAKGAKGKGKTSSSGYGDELQHDQGRHEAFGDLLTAQLCQAINGGATAQAEDLFSRLDIELRRQDSARLQSYVSEQEAAAVAALPDGSDSSGDECKECKTKPS</sequence>
<comment type="caution">
    <text evidence="2">The sequence shown here is derived from an EMBL/GenBank/DDBJ whole genome shotgun (WGS) entry which is preliminary data.</text>
</comment>
<feature type="compositionally biased region" description="Low complexity" evidence="1">
    <location>
        <begin position="1"/>
        <end position="18"/>
    </location>
</feature>
<keyword evidence="3" id="KW-1185">Reference proteome</keyword>
<feature type="compositionally biased region" description="Basic and acidic residues" evidence="1">
    <location>
        <begin position="96"/>
        <end position="106"/>
    </location>
</feature>
<reference evidence="2" key="1">
    <citation type="submission" date="2021-02" db="EMBL/GenBank/DDBJ databases">
        <authorList>
            <person name="Dougan E. K."/>
            <person name="Rhodes N."/>
            <person name="Thang M."/>
            <person name="Chan C."/>
        </authorList>
    </citation>
    <scope>NUCLEOTIDE SEQUENCE</scope>
</reference>
<dbReference type="EMBL" id="CAJNDS010000047">
    <property type="protein sequence ID" value="CAE6933538.1"/>
    <property type="molecule type" value="Genomic_DNA"/>
</dbReference>
<dbReference type="OrthoDB" id="445809at2759"/>
<organism evidence="2 3">
    <name type="scientific">Symbiodinium natans</name>
    <dbReference type="NCBI Taxonomy" id="878477"/>
    <lineage>
        <taxon>Eukaryota</taxon>
        <taxon>Sar</taxon>
        <taxon>Alveolata</taxon>
        <taxon>Dinophyceae</taxon>
        <taxon>Suessiales</taxon>
        <taxon>Symbiodiniaceae</taxon>
        <taxon>Symbiodinium</taxon>
    </lineage>
</organism>
<evidence type="ECO:0000313" key="3">
    <source>
        <dbReference type="Proteomes" id="UP000604046"/>
    </source>
</evidence>
<dbReference type="AlphaFoldDB" id="A0A812GWC1"/>
<protein>
    <submittedName>
        <fullName evidence="2">Grm5 protein</fullName>
    </submittedName>
</protein>
<evidence type="ECO:0000256" key="1">
    <source>
        <dbReference type="SAM" id="MobiDB-lite"/>
    </source>
</evidence>
<dbReference type="Proteomes" id="UP000604046">
    <property type="component" value="Unassembled WGS sequence"/>
</dbReference>